<evidence type="ECO:0000256" key="1">
    <source>
        <dbReference type="SAM" id="MobiDB-lite"/>
    </source>
</evidence>
<dbReference type="Proteomes" id="UP001367508">
    <property type="component" value="Unassembled WGS sequence"/>
</dbReference>
<feature type="region of interest" description="Disordered" evidence="1">
    <location>
        <begin position="1"/>
        <end position="24"/>
    </location>
</feature>
<comment type="caution">
    <text evidence="2">The sequence shown here is derived from an EMBL/GenBank/DDBJ whole genome shotgun (WGS) entry which is preliminary data.</text>
</comment>
<keyword evidence="3" id="KW-1185">Reference proteome</keyword>
<dbReference type="EMBL" id="JAYMYQ010000002">
    <property type="protein sequence ID" value="KAK7351398.1"/>
    <property type="molecule type" value="Genomic_DNA"/>
</dbReference>
<evidence type="ECO:0000313" key="3">
    <source>
        <dbReference type="Proteomes" id="UP001367508"/>
    </source>
</evidence>
<sequence>MRKEKNMTAKKPYQCNEGEKKKKKRWSKFEPRRLLFHHHQLRLSLSKLYHFCDDPYNSRPGSESIILKVRHDTSLAIIYEYGNKLGHYALGSTVSDLKYINKLNLHTHLHHNHNSTISPLNSTSGLLPTYLLTFNSISAPQTQEEK</sequence>
<protein>
    <submittedName>
        <fullName evidence="2">Uncharacterized protein</fullName>
    </submittedName>
</protein>
<accession>A0AAN9MHE3</accession>
<reference evidence="2 3" key="1">
    <citation type="submission" date="2024-01" db="EMBL/GenBank/DDBJ databases">
        <title>The genomes of 5 underutilized Papilionoideae crops provide insights into root nodulation and disease resistanc.</title>
        <authorList>
            <person name="Jiang F."/>
        </authorList>
    </citation>
    <scope>NUCLEOTIDE SEQUENCE [LARGE SCALE GENOMIC DNA]</scope>
    <source>
        <strain evidence="2">LVBAO_FW01</strain>
        <tissue evidence="2">Leaves</tissue>
    </source>
</reference>
<evidence type="ECO:0000313" key="2">
    <source>
        <dbReference type="EMBL" id="KAK7351398.1"/>
    </source>
</evidence>
<name>A0AAN9MHE3_CANGL</name>
<dbReference type="AlphaFoldDB" id="A0AAN9MHE3"/>
<proteinExistence type="predicted"/>
<organism evidence="2 3">
    <name type="scientific">Canavalia gladiata</name>
    <name type="common">Sword bean</name>
    <name type="synonym">Dolichos gladiatus</name>
    <dbReference type="NCBI Taxonomy" id="3824"/>
    <lineage>
        <taxon>Eukaryota</taxon>
        <taxon>Viridiplantae</taxon>
        <taxon>Streptophyta</taxon>
        <taxon>Embryophyta</taxon>
        <taxon>Tracheophyta</taxon>
        <taxon>Spermatophyta</taxon>
        <taxon>Magnoliopsida</taxon>
        <taxon>eudicotyledons</taxon>
        <taxon>Gunneridae</taxon>
        <taxon>Pentapetalae</taxon>
        <taxon>rosids</taxon>
        <taxon>fabids</taxon>
        <taxon>Fabales</taxon>
        <taxon>Fabaceae</taxon>
        <taxon>Papilionoideae</taxon>
        <taxon>50 kb inversion clade</taxon>
        <taxon>NPAAA clade</taxon>
        <taxon>indigoferoid/millettioid clade</taxon>
        <taxon>Phaseoleae</taxon>
        <taxon>Canavalia</taxon>
    </lineage>
</organism>
<gene>
    <name evidence="2" type="ORF">VNO77_10821</name>
</gene>